<reference evidence="12" key="1">
    <citation type="submission" date="2018-02" db="EMBL/GenBank/DDBJ databases">
        <authorList>
            <person name="Cohen D.B."/>
            <person name="Kent A.D."/>
        </authorList>
    </citation>
    <scope>NUCLEOTIDE SEQUENCE</scope>
</reference>
<accession>A0A2N9F0Q2</accession>
<name>A0A2N9F0Q2_FAGSY</name>
<evidence type="ECO:0000256" key="2">
    <source>
        <dbReference type="ARBA" id="ARBA00022527"/>
    </source>
</evidence>
<dbReference type="InterPro" id="IPR001245">
    <property type="entry name" value="Ser-Thr/Tyr_kinase_cat_dom"/>
</dbReference>
<dbReference type="PANTHER" id="PTHR47976">
    <property type="entry name" value="G-TYPE LECTIN S-RECEPTOR-LIKE SERINE/THREONINE-PROTEIN KINASE SD2-5"/>
    <property type="match status" value="1"/>
</dbReference>
<dbReference type="PANTHER" id="PTHR47976:SF49">
    <property type="entry name" value="RECEPTOR-LIKE SERINE_THREONINE-PROTEIN KINASE"/>
    <property type="match status" value="1"/>
</dbReference>
<keyword evidence="2" id="KW-0723">Serine/threonine-protein kinase</keyword>
<keyword evidence="3" id="KW-0808">Transferase</keyword>
<evidence type="ECO:0000256" key="1">
    <source>
        <dbReference type="ARBA" id="ARBA00012513"/>
    </source>
</evidence>
<feature type="compositionally biased region" description="Polar residues" evidence="10">
    <location>
        <begin position="245"/>
        <end position="264"/>
    </location>
</feature>
<dbReference type="InterPro" id="IPR011009">
    <property type="entry name" value="Kinase-like_dom_sf"/>
</dbReference>
<evidence type="ECO:0000256" key="8">
    <source>
        <dbReference type="ARBA" id="ARBA00047899"/>
    </source>
</evidence>
<dbReference type="GO" id="GO:0005524">
    <property type="term" value="F:ATP binding"/>
    <property type="evidence" value="ECO:0007669"/>
    <property type="project" value="UniProtKB-KW"/>
</dbReference>
<keyword evidence="6" id="KW-0418">Kinase</keyword>
<gene>
    <name evidence="12" type="ORF">FSB_LOCUS12438</name>
</gene>
<evidence type="ECO:0000256" key="5">
    <source>
        <dbReference type="ARBA" id="ARBA00022741"/>
    </source>
</evidence>
<dbReference type="InterPro" id="IPR051343">
    <property type="entry name" value="G-type_lectin_kinases/EP1-like"/>
</dbReference>
<evidence type="ECO:0000256" key="3">
    <source>
        <dbReference type="ARBA" id="ARBA00022679"/>
    </source>
</evidence>
<proteinExistence type="predicted"/>
<dbReference type="AlphaFoldDB" id="A0A2N9F0Q2"/>
<keyword evidence="4" id="KW-0732">Signal</keyword>
<evidence type="ECO:0000256" key="4">
    <source>
        <dbReference type="ARBA" id="ARBA00022729"/>
    </source>
</evidence>
<organism evidence="12">
    <name type="scientific">Fagus sylvatica</name>
    <name type="common">Beechnut</name>
    <dbReference type="NCBI Taxonomy" id="28930"/>
    <lineage>
        <taxon>Eukaryota</taxon>
        <taxon>Viridiplantae</taxon>
        <taxon>Streptophyta</taxon>
        <taxon>Embryophyta</taxon>
        <taxon>Tracheophyta</taxon>
        <taxon>Spermatophyta</taxon>
        <taxon>Magnoliopsida</taxon>
        <taxon>eudicotyledons</taxon>
        <taxon>Gunneridae</taxon>
        <taxon>Pentapetalae</taxon>
        <taxon>rosids</taxon>
        <taxon>fabids</taxon>
        <taxon>Fagales</taxon>
        <taxon>Fagaceae</taxon>
        <taxon>Fagus</taxon>
    </lineage>
</organism>
<protein>
    <recommendedName>
        <fullName evidence="1">non-specific serine/threonine protein kinase</fullName>
        <ecNumber evidence="1">2.7.11.1</ecNumber>
    </recommendedName>
</protein>
<evidence type="ECO:0000256" key="7">
    <source>
        <dbReference type="ARBA" id="ARBA00022840"/>
    </source>
</evidence>
<feature type="region of interest" description="Disordered" evidence="10">
    <location>
        <begin position="171"/>
        <end position="206"/>
    </location>
</feature>
<dbReference type="EMBL" id="OIVN01000718">
    <property type="protein sequence ID" value="SPC84556.1"/>
    <property type="molecule type" value="Genomic_DNA"/>
</dbReference>
<keyword evidence="7" id="KW-0067">ATP-binding</keyword>
<evidence type="ECO:0000256" key="6">
    <source>
        <dbReference type="ARBA" id="ARBA00022777"/>
    </source>
</evidence>
<evidence type="ECO:0000256" key="10">
    <source>
        <dbReference type="SAM" id="MobiDB-lite"/>
    </source>
</evidence>
<dbReference type="SUPFAM" id="SSF56112">
    <property type="entry name" value="Protein kinase-like (PK-like)"/>
    <property type="match status" value="1"/>
</dbReference>
<dbReference type="GO" id="GO:0004674">
    <property type="term" value="F:protein serine/threonine kinase activity"/>
    <property type="evidence" value="ECO:0007669"/>
    <property type="project" value="UniProtKB-KW"/>
</dbReference>
<comment type="catalytic activity">
    <reaction evidence="9">
        <text>L-seryl-[protein] + ATP = O-phospho-L-seryl-[protein] + ADP + H(+)</text>
        <dbReference type="Rhea" id="RHEA:17989"/>
        <dbReference type="Rhea" id="RHEA-COMP:9863"/>
        <dbReference type="Rhea" id="RHEA-COMP:11604"/>
        <dbReference type="ChEBI" id="CHEBI:15378"/>
        <dbReference type="ChEBI" id="CHEBI:29999"/>
        <dbReference type="ChEBI" id="CHEBI:30616"/>
        <dbReference type="ChEBI" id="CHEBI:83421"/>
        <dbReference type="ChEBI" id="CHEBI:456216"/>
        <dbReference type="EC" id="2.7.11.1"/>
    </reaction>
</comment>
<dbReference type="FunFam" id="1.10.510.10:FF:001023">
    <property type="entry name" value="Os07g0541700 protein"/>
    <property type="match status" value="1"/>
</dbReference>
<dbReference type="Pfam" id="PF07714">
    <property type="entry name" value="PK_Tyr_Ser-Thr"/>
    <property type="match status" value="1"/>
</dbReference>
<evidence type="ECO:0000313" key="12">
    <source>
        <dbReference type="EMBL" id="SPC84556.1"/>
    </source>
</evidence>
<dbReference type="InterPro" id="IPR000719">
    <property type="entry name" value="Prot_kinase_dom"/>
</dbReference>
<keyword evidence="5" id="KW-0547">Nucleotide-binding</keyword>
<evidence type="ECO:0000256" key="9">
    <source>
        <dbReference type="ARBA" id="ARBA00048679"/>
    </source>
</evidence>
<dbReference type="PROSITE" id="PS50011">
    <property type="entry name" value="PROTEIN_KINASE_DOM"/>
    <property type="match status" value="1"/>
</dbReference>
<dbReference type="Gene3D" id="3.30.200.20">
    <property type="entry name" value="Phosphorylase Kinase, domain 1"/>
    <property type="match status" value="1"/>
</dbReference>
<sequence length="342" mass="38826">MTAIGRTHHRNLVQLLGFCIEGSRKLLVYEYMSNGSLADLLFKAKERPLWKERVRIALEVARGVFYLHQECQVHVIHCNLKLQNILMDDTWTAKISDFGSARLSVPNQTRNISMGIEGTSGYSAPEWQKNALISVKSDIYSYGVMLLEIVCCRSNIEVNVLRQKYTFDPQASHRNTAKPPPSRLSRHHQGRATTIKVEPPPSRSSHHYQELINNQAKQKRKKKIPAALCFSAHWQITAITTHPRLQQATQPNSQATAPHPNSTPSRRRAQRRWVYNCLVSGELDKLVEDENVDMKTLERMVKVGLWCIQEDPALRPPMKNVILMLEGTMDIAAPPSPAISHS</sequence>
<dbReference type="EC" id="2.7.11.1" evidence="1"/>
<feature type="domain" description="Protein kinase" evidence="11">
    <location>
        <begin position="1"/>
        <end position="245"/>
    </location>
</feature>
<evidence type="ECO:0000259" key="11">
    <source>
        <dbReference type="PROSITE" id="PS50011"/>
    </source>
</evidence>
<dbReference type="Gene3D" id="1.10.510.10">
    <property type="entry name" value="Transferase(Phosphotransferase) domain 1"/>
    <property type="match status" value="2"/>
</dbReference>
<comment type="catalytic activity">
    <reaction evidence="8">
        <text>L-threonyl-[protein] + ATP = O-phospho-L-threonyl-[protein] + ADP + H(+)</text>
        <dbReference type="Rhea" id="RHEA:46608"/>
        <dbReference type="Rhea" id="RHEA-COMP:11060"/>
        <dbReference type="Rhea" id="RHEA-COMP:11605"/>
        <dbReference type="ChEBI" id="CHEBI:15378"/>
        <dbReference type="ChEBI" id="CHEBI:30013"/>
        <dbReference type="ChEBI" id="CHEBI:30616"/>
        <dbReference type="ChEBI" id="CHEBI:61977"/>
        <dbReference type="ChEBI" id="CHEBI:456216"/>
        <dbReference type="EC" id="2.7.11.1"/>
    </reaction>
</comment>
<feature type="region of interest" description="Disordered" evidence="10">
    <location>
        <begin position="245"/>
        <end position="269"/>
    </location>
</feature>